<protein>
    <submittedName>
        <fullName evidence="1">Uncharacterized protein</fullName>
    </submittedName>
</protein>
<dbReference type="STRING" id="31234.E3N905"/>
<accession>A0A260YUS9</accession>
<dbReference type="OrthoDB" id="5786002at2759"/>
<dbReference type="SMART" id="SM00051">
    <property type="entry name" value="DSL"/>
    <property type="match status" value="1"/>
</dbReference>
<organism evidence="1 3">
    <name type="scientific">Caenorhabditis remanei</name>
    <name type="common">Caenorhabditis vulgaris</name>
    <dbReference type="NCBI Taxonomy" id="31234"/>
    <lineage>
        <taxon>Eukaryota</taxon>
        <taxon>Metazoa</taxon>
        <taxon>Ecdysozoa</taxon>
        <taxon>Nematoda</taxon>
        <taxon>Chromadorea</taxon>
        <taxon>Rhabditida</taxon>
        <taxon>Rhabditina</taxon>
        <taxon>Rhabditomorpha</taxon>
        <taxon>Rhabditoidea</taxon>
        <taxon>Rhabditidae</taxon>
        <taxon>Peloderinae</taxon>
        <taxon>Caenorhabditis</taxon>
    </lineage>
</organism>
<reference evidence="1" key="1">
    <citation type="submission" date="2017-08" db="EMBL/GenBank/DDBJ databases">
        <authorList>
            <person name="de Groot N.N."/>
        </authorList>
    </citation>
    <scope>NUCLEOTIDE SEQUENCE [LARGE SCALE GENOMIC DNA]</scope>
    <source>
        <strain evidence="1">PX439</strain>
    </source>
</reference>
<dbReference type="EMBL" id="NMWX01000649">
    <property type="protein sequence ID" value="OZF77158.1"/>
    <property type="molecule type" value="Genomic_DNA"/>
</dbReference>
<dbReference type="CDD" id="cd00054">
    <property type="entry name" value="EGF_CA"/>
    <property type="match status" value="1"/>
</dbReference>
<dbReference type="Gene3D" id="2.10.25.10">
    <property type="entry name" value="Laminin"/>
    <property type="match status" value="1"/>
</dbReference>
<comment type="caution">
    <text evidence="1">The sequence shown here is derived from an EMBL/GenBank/DDBJ whole genome shotgun (WGS) entry which is preliminary data.</text>
</comment>
<name>A0A260YUS9_CAERE</name>
<evidence type="ECO:0000313" key="3">
    <source>
        <dbReference type="Proteomes" id="UP000216624"/>
    </source>
</evidence>
<dbReference type="GO" id="GO:0005112">
    <property type="term" value="F:Notch binding"/>
    <property type="evidence" value="ECO:0007669"/>
    <property type="project" value="InterPro"/>
</dbReference>
<dbReference type="KEGG" id="crq:GCK72_015691"/>
<dbReference type="PANTHER" id="PTHR22669">
    <property type="entry name" value="DELTA/SERRATE/LAG-2 DOMAIN PROTEIN"/>
    <property type="match status" value="1"/>
</dbReference>
<keyword evidence="3" id="KW-1185">Reference proteome</keyword>
<dbReference type="eggNOG" id="KOG1218">
    <property type="taxonomic scope" value="Eukaryota"/>
</dbReference>
<dbReference type="InterPro" id="IPR039178">
    <property type="entry name" value="Lag2"/>
</dbReference>
<dbReference type="PROSITE" id="PS50026">
    <property type="entry name" value="EGF_3"/>
    <property type="match status" value="1"/>
</dbReference>
<proteinExistence type="predicted"/>
<dbReference type="PROSITE" id="PS51051">
    <property type="entry name" value="DSL"/>
    <property type="match status" value="1"/>
</dbReference>
<evidence type="ECO:0000313" key="1">
    <source>
        <dbReference type="EMBL" id="OZF77158.1"/>
    </source>
</evidence>
<feature type="non-terminal residue" evidence="1">
    <location>
        <position position="1"/>
    </location>
</feature>
<dbReference type="Proteomes" id="UP000216624">
    <property type="component" value="Unassembled WGS sequence"/>
</dbReference>
<dbReference type="InterPro" id="IPR001774">
    <property type="entry name" value="DSL"/>
</dbReference>
<dbReference type="CTD" id="9802419"/>
<dbReference type="PROSITE" id="PS01186">
    <property type="entry name" value="EGF_2"/>
    <property type="match status" value="1"/>
</dbReference>
<dbReference type="GO" id="GO:0005886">
    <property type="term" value="C:plasma membrane"/>
    <property type="evidence" value="ECO:0007669"/>
    <property type="project" value="TreeGrafter"/>
</dbReference>
<dbReference type="SUPFAM" id="SSF57196">
    <property type="entry name" value="EGF/Laminin"/>
    <property type="match status" value="1"/>
</dbReference>
<gene>
    <name evidence="2" type="ORF">FL82_25090</name>
    <name evidence="1" type="ORF">FL82_25100</name>
</gene>
<dbReference type="InterPro" id="IPR000742">
    <property type="entry name" value="EGF"/>
</dbReference>
<dbReference type="GO" id="GO:0007219">
    <property type="term" value="P:Notch signaling pathway"/>
    <property type="evidence" value="ECO:0007669"/>
    <property type="project" value="InterPro"/>
</dbReference>
<evidence type="ECO:0000313" key="2">
    <source>
        <dbReference type="EMBL" id="OZF77451.1"/>
    </source>
</evidence>
<dbReference type="HOGENOM" id="CLU_1023915_0_0_1"/>
<dbReference type="SMART" id="SM00181">
    <property type="entry name" value="EGF"/>
    <property type="match status" value="1"/>
</dbReference>
<sequence>MRLLLLLFSFIFLSSSSASSLATGSGILEILIESGAPTDVGFIVTFDNDSHVTWRHLEPNIPELLIFNEFNQTHYYHTINVTIHDNVTSYSTITAALRGLYDIDYLPLPYTGLQIKFKCAENRYGWNCDQPCLDPRENWRCDKNGHHVCAEGYCGWNCHKSGSECQNECKCQNGGKCYSSPHPRDKLAICECPPGYYGDYCEKFSYCNRISKISTNFGQSTMVPNKFSNRTDIYQLFEQYEKTQRTSGYKELLTFFGPFDLLVKPAKVWIVILMVVMAGYCIYKFCVESEENEEKISSGDKKKTPDEEKKCTSIEMNDM</sequence>
<dbReference type="PANTHER" id="PTHR22669:SF10">
    <property type="entry name" value="DELTA-LIKE PROTEIN"/>
    <property type="match status" value="1"/>
</dbReference>
<dbReference type="PROSITE" id="PS00022">
    <property type="entry name" value="EGF_1"/>
    <property type="match status" value="1"/>
</dbReference>
<dbReference type="EMBL" id="NMWX01000627">
    <property type="protein sequence ID" value="OZF77451.1"/>
    <property type="molecule type" value="Genomic_DNA"/>
</dbReference>
<dbReference type="GO" id="GO:0001708">
    <property type="term" value="P:cell fate specification"/>
    <property type="evidence" value="ECO:0007669"/>
    <property type="project" value="InterPro"/>
</dbReference>